<evidence type="ECO:0000313" key="1">
    <source>
        <dbReference type="EMBL" id="EFR52756.1"/>
    </source>
</evidence>
<dbReference type="InterPro" id="IPR009752">
    <property type="entry name" value="Phage_Mu_GpJ"/>
</dbReference>
<dbReference type="Pfam" id="PF07030">
    <property type="entry name" value="Phage_Mu_Gp36"/>
    <property type="match status" value="1"/>
</dbReference>
<evidence type="ECO:0000313" key="2">
    <source>
        <dbReference type="Proteomes" id="UP000005101"/>
    </source>
</evidence>
<sequence length="188" mass="21627">MMTDRTRTNRLWSTWHNLSVTKAEHGRRTLNSGTCVAATDINLNLGKMSFITKKDLRIAIREYQLDEITEADDTLVEIAISHAIGEMKPYLHRYDTGRLFATTANQRPDILVRFAVDIAIFELCSIALPDQDLENRRALYKRAIGWLKEVRDNDIPTELPFRITGTELEPAPDKQITFGSNPKRNNYY</sequence>
<keyword evidence="2" id="KW-1185">Reference proteome</keyword>
<dbReference type="EMBL" id="EQ973213">
    <property type="protein sequence ID" value="EFR52756.1"/>
    <property type="molecule type" value="Genomic_DNA"/>
</dbReference>
<evidence type="ECO:0008006" key="3">
    <source>
        <dbReference type="Google" id="ProtNLM"/>
    </source>
</evidence>
<name>A0ABN0BIJ9_BACFG</name>
<gene>
    <name evidence="1" type="ORF">BFAG_01451</name>
</gene>
<reference evidence="1 2" key="1">
    <citation type="submission" date="2008-12" db="EMBL/GenBank/DDBJ databases">
        <title>Annotation of Bacteroides fragilis strain 3_1_12.</title>
        <authorList>
            <consortium name="The Broad Institute Genome Sequencing Platform"/>
            <person name="Ward D."/>
            <person name="Young S.K."/>
            <person name="Kodira C.D."/>
            <person name="Zeng Q."/>
            <person name="Koehrsen M."/>
            <person name="Alvarado L."/>
            <person name="Berlin A."/>
            <person name="Borenstein D."/>
            <person name="Chen Z."/>
            <person name="Engels R."/>
            <person name="Freedman E."/>
            <person name="Gellesch M."/>
            <person name="Goldberg J."/>
            <person name="Griggs A."/>
            <person name="Gujja S."/>
            <person name="Heiman D."/>
            <person name="Hepburn T."/>
            <person name="Howarth C."/>
            <person name="Jen D."/>
            <person name="Larson L."/>
            <person name="Lewis B."/>
            <person name="Mehta T."/>
            <person name="Park D."/>
            <person name="Pearson M."/>
            <person name="Roberts A."/>
            <person name="Saif S."/>
            <person name="Shea T."/>
            <person name="Shenoy N."/>
            <person name="Sisk P."/>
            <person name="Stolte C."/>
            <person name="Sykes S."/>
            <person name="Walk T."/>
            <person name="White J."/>
            <person name="Yandava C."/>
            <person name="Allen-Vercoe E."/>
            <person name="Strauss J."/>
            <person name="Ambrose C."/>
            <person name="Lander E."/>
            <person name="Nusbaum C."/>
            <person name="Galagan J."/>
            <person name="Birren B."/>
        </authorList>
    </citation>
    <scope>NUCLEOTIDE SEQUENCE [LARGE SCALE GENOMIC DNA]</scope>
    <source>
        <strain evidence="1 2">3_1_12</strain>
    </source>
</reference>
<organism evidence="1 2">
    <name type="scientific">Bacteroides fragilis 3_1_12</name>
    <dbReference type="NCBI Taxonomy" id="457424"/>
    <lineage>
        <taxon>Bacteria</taxon>
        <taxon>Pseudomonadati</taxon>
        <taxon>Bacteroidota</taxon>
        <taxon>Bacteroidia</taxon>
        <taxon>Bacteroidales</taxon>
        <taxon>Bacteroidaceae</taxon>
        <taxon>Bacteroides</taxon>
    </lineage>
</organism>
<accession>A0ABN0BIJ9</accession>
<dbReference type="Proteomes" id="UP000005101">
    <property type="component" value="Unassembled WGS sequence"/>
</dbReference>
<proteinExistence type="predicted"/>
<protein>
    <recommendedName>
        <fullName evidence="3">DUF1320 domain-containing protein</fullName>
    </recommendedName>
</protein>